<dbReference type="Proteomes" id="UP000249364">
    <property type="component" value="Unassembled WGS sequence"/>
</dbReference>
<evidence type="ECO:0000256" key="10">
    <source>
        <dbReference type="ARBA" id="ARBA00022840"/>
    </source>
</evidence>
<dbReference type="GO" id="GO:0005524">
    <property type="term" value="F:ATP binding"/>
    <property type="evidence" value="ECO:0007669"/>
    <property type="project" value="UniProtKB-UniRule"/>
</dbReference>
<comment type="function">
    <text evidence="13">Required for the formation of a threonylcarbamoyl group on adenosine at position 37 (t(6)A37) in tRNAs that read codons beginning with adenine.</text>
</comment>
<evidence type="ECO:0000256" key="11">
    <source>
        <dbReference type="ARBA" id="ARBA00029774"/>
    </source>
</evidence>
<dbReference type="InterPro" id="IPR050156">
    <property type="entry name" value="TC-AMP_synthase_SUA5"/>
</dbReference>
<dbReference type="InterPro" id="IPR006070">
    <property type="entry name" value="Sua5-like_dom"/>
</dbReference>
<dbReference type="InterPro" id="IPR005145">
    <property type="entry name" value="Sua5_C"/>
</dbReference>
<dbReference type="Pfam" id="PF03481">
    <property type="entry name" value="Sua5_C"/>
    <property type="match status" value="1"/>
</dbReference>
<proteinExistence type="inferred from homology"/>
<evidence type="ECO:0000256" key="8">
    <source>
        <dbReference type="ARBA" id="ARBA00022695"/>
    </source>
</evidence>
<evidence type="ECO:0000256" key="12">
    <source>
        <dbReference type="ARBA" id="ARBA00048366"/>
    </source>
</evidence>
<name>A0A2W7QFN1_9RHOB</name>
<evidence type="ECO:0000256" key="2">
    <source>
        <dbReference type="ARBA" id="ARBA00007663"/>
    </source>
</evidence>
<evidence type="ECO:0000259" key="15">
    <source>
        <dbReference type="PROSITE" id="PS51163"/>
    </source>
</evidence>
<evidence type="ECO:0000256" key="6">
    <source>
        <dbReference type="ARBA" id="ARBA00022679"/>
    </source>
</evidence>
<protein>
    <recommendedName>
        <fullName evidence="4 13">Threonylcarbamoyl-AMP synthase</fullName>
        <shortName evidence="13">TC-AMP synthase</shortName>
        <ecNumber evidence="3 13">2.7.7.87</ecNumber>
    </recommendedName>
    <alternativeName>
        <fullName evidence="11 13">L-threonylcarbamoyladenylate synthase</fullName>
    </alternativeName>
</protein>
<dbReference type="InterPro" id="IPR017945">
    <property type="entry name" value="DHBP_synth_RibB-like_a/b_dom"/>
</dbReference>
<feature type="binding site" evidence="14">
    <location>
        <position position="198"/>
    </location>
    <ligand>
        <name>ATP</name>
        <dbReference type="ChEBI" id="CHEBI:30616"/>
    </ligand>
</feature>
<dbReference type="STRING" id="121821.GCA_001870675_02613"/>
<feature type="binding site" evidence="14">
    <location>
        <position position="120"/>
    </location>
    <ligand>
        <name>ATP</name>
        <dbReference type="ChEBI" id="CHEBI:30616"/>
    </ligand>
</feature>
<dbReference type="Gene3D" id="3.40.50.11030">
    <property type="entry name" value="Threonylcarbamoyl-AMP synthase, C-terminal domain"/>
    <property type="match status" value="1"/>
</dbReference>
<dbReference type="PANTHER" id="PTHR17490:SF16">
    <property type="entry name" value="THREONYLCARBAMOYL-AMP SYNTHASE"/>
    <property type="match status" value="1"/>
</dbReference>
<keyword evidence="5 13" id="KW-0963">Cytoplasm</keyword>
<keyword evidence="10 13" id="KW-0067">ATP-binding</keyword>
<feature type="binding site" evidence="14">
    <location>
        <position position="124"/>
    </location>
    <ligand>
        <name>L-threonine</name>
        <dbReference type="ChEBI" id="CHEBI:57926"/>
    </ligand>
</feature>
<evidence type="ECO:0000256" key="5">
    <source>
        <dbReference type="ARBA" id="ARBA00022490"/>
    </source>
</evidence>
<feature type="binding site" evidence="14">
    <location>
        <position position="60"/>
    </location>
    <ligand>
        <name>ATP</name>
        <dbReference type="ChEBI" id="CHEBI:30616"/>
    </ligand>
</feature>
<evidence type="ECO:0000256" key="3">
    <source>
        <dbReference type="ARBA" id="ARBA00012584"/>
    </source>
</evidence>
<dbReference type="PIRSF" id="PIRSF004930">
    <property type="entry name" value="Tln_factor_SUA5"/>
    <property type="match status" value="1"/>
</dbReference>
<feature type="binding site" evidence="14">
    <location>
        <position position="154"/>
    </location>
    <ligand>
        <name>ATP</name>
        <dbReference type="ChEBI" id="CHEBI:30616"/>
    </ligand>
</feature>
<reference evidence="16 17" key="1">
    <citation type="submission" date="2018-06" db="EMBL/GenBank/DDBJ databases">
        <title>Genomic Encyclopedia of Archaeal and Bacterial Type Strains, Phase II (KMG-II): from individual species to whole genera.</title>
        <authorList>
            <person name="Goeker M."/>
        </authorList>
    </citation>
    <scope>NUCLEOTIDE SEQUENCE [LARGE SCALE GENOMIC DNA]</scope>
    <source>
        <strain evidence="16 17">DSM 13087</strain>
    </source>
</reference>
<feature type="binding site" evidence="14">
    <location>
        <position position="184"/>
    </location>
    <ligand>
        <name>L-threonine</name>
        <dbReference type="ChEBI" id="CHEBI:57926"/>
    </ligand>
</feature>
<dbReference type="GO" id="GO:0000049">
    <property type="term" value="F:tRNA binding"/>
    <property type="evidence" value="ECO:0007669"/>
    <property type="project" value="TreeGrafter"/>
</dbReference>
<evidence type="ECO:0000256" key="7">
    <source>
        <dbReference type="ARBA" id="ARBA00022694"/>
    </source>
</evidence>
<dbReference type="GO" id="GO:0005737">
    <property type="term" value="C:cytoplasm"/>
    <property type="evidence" value="ECO:0007669"/>
    <property type="project" value="UniProtKB-SubCell"/>
</dbReference>
<dbReference type="Pfam" id="PF01300">
    <property type="entry name" value="Sua5_yciO_yrdC"/>
    <property type="match status" value="1"/>
</dbReference>
<comment type="similarity">
    <text evidence="2 13">Belongs to the SUA5 family.</text>
</comment>
<feature type="binding site" evidence="14">
    <location>
        <position position="64"/>
    </location>
    <ligand>
        <name>ATP</name>
        <dbReference type="ChEBI" id="CHEBI:30616"/>
    </ligand>
</feature>
<dbReference type="PANTHER" id="PTHR17490">
    <property type="entry name" value="SUA5"/>
    <property type="match status" value="1"/>
</dbReference>
<evidence type="ECO:0000256" key="9">
    <source>
        <dbReference type="ARBA" id="ARBA00022741"/>
    </source>
</evidence>
<evidence type="ECO:0000256" key="4">
    <source>
        <dbReference type="ARBA" id="ARBA00015492"/>
    </source>
</evidence>
<keyword evidence="9 13" id="KW-0547">Nucleotide-binding</keyword>
<comment type="subcellular location">
    <subcellularLocation>
        <location evidence="1 13">Cytoplasm</location>
    </subcellularLocation>
</comment>
<feature type="binding site" evidence="14">
    <location>
        <position position="233"/>
    </location>
    <ligand>
        <name>ATP</name>
        <dbReference type="ChEBI" id="CHEBI:30616"/>
    </ligand>
</feature>
<feature type="binding site" evidence="14">
    <location>
        <position position="37"/>
    </location>
    <ligand>
        <name>L-threonine</name>
        <dbReference type="ChEBI" id="CHEBI:57926"/>
    </ligand>
</feature>
<dbReference type="NCBIfam" id="TIGR00057">
    <property type="entry name" value="L-threonylcarbamoyladenylate synthase"/>
    <property type="match status" value="1"/>
</dbReference>
<dbReference type="PROSITE" id="PS51163">
    <property type="entry name" value="YRDC"/>
    <property type="match status" value="1"/>
</dbReference>
<dbReference type="EC" id="2.7.7.87" evidence="3 13"/>
<feature type="binding site" evidence="14">
    <location>
        <position position="144"/>
    </location>
    <ligand>
        <name>ATP</name>
        <dbReference type="ChEBI" id="CHEBI:30616"/>
    </ligand>
</feature>
<evidence type="ECO:0000256" key="1">
    <source>
        <dbReference type="ARBA" id="ARBA00004496"/>
    </source>
</evidence>
<feature type="binding site" evidence="14">
    <location>
        <position position="146"/>
    </location>
    <ligand>
        <name>ATP</name>
        <dbReference type="ChEBI" id="CHEBI:30616"/>
    </ligand>
</feature>
<dbReference type="FunFam" id="3.90.870.10:FF:000009">
    <property type="entry name" value="Threonylcarbamoyl-AMP synthase, putative"/>
    <property type="match status" value="1"/>
</dbReference>
<feature type="binding site" evidence="14">
    <location>
        <position position="69"/>
    </location>
    <ligand>
        <name>L-threonine</name>
        <dbReference type="ChEBI" id="CHEBI:57926"/>
    </ligand>
</feature>
<evidence type="ECO:0000256" key="13">
    <source>
        <dbReference type="PIRNR" id="PIRNR004930"/>
    </source>
</evidence>
<dbReference type="OrthoDB" id="9814580at2"/>
<evidence type="ECO:0000313" key="17">
    <source>
        <dbReference type="Proteomes" id="UP000249364"/>
    </source>
</evidence>
<keyword evidence="17" id="KW-1185">Reference proteome</keyword>
<dbReference type="AlphaFoldDB" id="A0A2W7QFN1"/>
<dbReference type="EMBL" id="QKZQ01000002">
    <property type="protein sequence ID" value="PZX47314.1"/>
    <property type="molecule type" value="Genomic_DNA"/>
</dbReference>
<organism evidence="16 17">
    <name type="scientific">Roseinatronobacter thiooxidans</name>
    <dbReference type="NCBI Taxonomy" id="121821"/>
    <lineage>
        <taxon>Bacteria</taxon>
        <taxon>Pseudomonadati</taxon>
        <taxon>Pseudomonadota</taxon>
        <taxon>Alphaproteobacteria</taxon>
        <taxon>Rhodobacterales</taxon>
        <taxon>Paracoccaceae</taxon>
        <taxon>Roseinatronobacter</taxon>
    </lineage>
</organism>
<dbReference type="Gene3D" id="3.90.870.10">
    <property type="entry name" value="DHBP synthase"/>
    <property type="match status" value="1"/>
</dbReference>
<accession>A0A2W7QFN1</accession>
<keyword evidence="7 13" id="KW-0819">tRNA processing</keyword>
<dbReference type="RefSeq" id="WP_071470400.1">
    <property type="nucleotide sequence ID" value="NZ_MEHT01000044.1"/>
</dbReference>
<dbReference type="GO" id="GO:0008033">
    <property type="term" value="P:tRNA processing"/>
    <property type="evidence" value="ECO:0007669"/>
    <property type="project" value="UniProtKB-KW"/>
</dbReference>
<keyword evidence="8 13" id="KW-0548">Nucleotidyltransferase</keyword>
<dbReference type="SUPFAM" id="SSF55821">
    <property type="entry name" value="YrdC/RibB"/>
    <property type="match status" value="1"/>
</dbReference>
<feature type="domain" description="YrdC-like" evidence="15">
    <location>
        <begin position="15"/>
        <end position="202"/>
    </location>
</feature>
<dbReference type="InterPro" id="IPR038385">
    <property type="entry name" value="Sua5/YwlC_C"/>
</dbReference>
<evidence type="ECO:0000313" key="16">
    <source>
        <dbReference type="EMBL" id="PZX47314.1"/>
    </source>
</evidence>
<dbReference type="GO" id="GO:0006450">
    <property type="term" value="P:regulation of translational fidelity"/>
    <property type="evidence" value="ECO:0007669"/>
    <property type="project" value="TreeGrafter"/>
</dbReference>
<gene>
    <name evidence="16" type="ORF">LY56_00611</name>
</gene>
<keyword evidence="6 13" id="KW-0808">Transferase</keyword>
<evidence type="ECO:0000256" key="14">
    <source>
        <dbReference type="PIRSR" id="PIRSR004930-1"/>
    </source>
</evidence>
<comment type="catalytic activity">
    <reaction evidence="12 13">
        <text>L-threonine + hydrogencarbonate + ATP = L-threonylcarbamoyladenylate + diphosphate + H2O</text>
        <dbReference type="Rhea" id="RHEA:36407"/>
        <dbReference type="ChEBI" id="CHEBI:15377"/>
        <dbReference type="ChEBI" id="CHEBI:17544"/>
        <dbReference type="ChEBI" id="CHEBI:30616"/>
        <dbReference type="ChEBI" id="CHEBI:33019"/>
        <dbReference type="ChEBI" id="CHEBI:57926"/>
        <dbReference type="ChEBI" id="CHEBI:73682"/>
        <dbReference type="EC" id="2.7.7.87"/>
    </reaction>
</comment>
<comment type="caution">
    <text evidence="16">The sequence shown here is derived from an EMBL/GenBank/DDBJ whole genome shotgun (WGS) entry which is preliminary data.</text>
</comment>
<dbReference type="GO" id="GO:0003725">
    <property type="term" value="F:double-stranded RNA binding"/>
    <property type="evidence" value="ECO:0007669"/>
    <property type="project" value="UniProtKB-UniRule"/>
</dbReference>
<dbReference type="InterPro" id="IPR010923">
    <property type="entry name" value="T(6)A37_SUA5"/>
</dbReference>
<sequence length="320" mass="32099">MNEPDQKTEMLGQDAAGIARAAHLLAAGQLVAMPTETVYGLAGDARSDAAVAAIFAAKGRPSFNPLIVHVASLAEAARYAVLPDAALGLARAFWPGPLTLVAPLRAGHGLAPAVTAGLETVAIRVPAHPVARALLEQFGGPVAAPSANPSGRISPTAPAHVLAGLKGRIAAVLDGGACAVGVESTIIGFDQGQPVILREGGISREAIAAQSGASPTHAPQGAITAPGQLASHYAPRAAVRLDATAPEPDEIWIGFGPDCATAEMTLSPTGDLGEAAARLFAVLHDADATGRAIAVAPVPDHGLGGAINDRLRRAAAPRTS</sequence>
<dbReference type="GO" id="GO:0061710">
    <property type="term" value="F:L-threonylcarbamoyladenylate synthase"/>
    <property type="evidence" value="ECO:0007669"/>
    <property type="project" value="UniProtKB-EC"/>
</dbReference>